<evidence type="ECO:0000313" key="2">
    <source>
        <dbReference type="EMBL" id="MBC5995875.1"/>
    </source>
</evidence>
<name>A0ABR7JLR9_9FIRM</name>
<comment type="caution">
    <text evidence="2">The sequence shown here is derived from an EMBL/GenBank/DDBJ whole genome shotgun (WGS) entry which is preliminary data.</text>
</comment>
<dbReference type="Proteomes" id="UP000609849">
    <property type="component" value="Unassembled WGS sequence"/>
</dbReference>
<dbReference type="RefSeq" id="WP_153923801.1">
    <property type="nucleotide sequence ID" value="NZ_JACRWE010000002.1"/>
</dbReference>
<dbReference type="EMBL" id="JACRWE010000002">
    <property type="protein sequence ID" value="MBC5995875.1"/>
    <property type="molecule type" value="Genomic_DNA"/>
</dbReference>
<feature type="signal peptide" evidence="1">
    <location>
        <begin position="1"/>
        <end position="23"/>
    </location>
</feature>
<accession>A0ABR7JLR9</accession>
<dbReference type="PROSITE" id="PS51257">
    <property type="entry name" value="PROKAR_LIPOPROTEIN"/>
    <property type="match status" value="1"/>
</dbReference>
<proteinExistence type="predicted"/>
<reference evidence="2 3" key="1">
    <citation type="submission" date="2020-08" db="EMBL/GenBank/DDBJ databases">
        <authorList>
            <person name="Liu C."/>
            <person name="Sun Q."/>
        </authorList>
    </citation>
    <scope>NUCLEOTIDE SEQUENCE [LARGE SCALE GENOMIC DNA]</scope>
    <source>
        <strain evidence="2 3">NSJ-18</strain>
    </source>
</reference>
<evidence type="ECO:0000313" key="3">
    <source>
        <dbReference type="Proteomes" id="UP000609849"/>
    </source>
</evidence>
<gene>
    <name evidence="2" type="ORF">H8923_03820</name>
</gene>
<sequence>MKKILLVLSLVLTMGLVGCSSNSSNGYKNVSASDVQKAIKSSNLLVEMSMDYDIKDFEYFNDVMDSIEEGFIIRAAMNVRLEDVIFIKATNEESAEKIQSTLEAYKEGMIMRPFGDGYGAEENATRAANTIVEQKGNYVYLISADNVKDIEKVIMDTIQK</sequence>
<organism evidence="2 3">
    <name type="scientific">Romboutsia faecis</name>
    <dbReference type="NCBI Taxonomy" id="2764597"/>
    <lineage>
        <taxon>Bacteria</taxon>
        <taxon>Bacillati</taxon>
        <taxon>Bacillota</taxon>
        <taxon>Clostridia</taxon>
        <taxon>Peptostreptococcales</taxon>
        <taxon>Peptostreptococcaceae</taxon>
        <taxon>Romboutsia</taxon>
    </lineage>
</organism>
<dbReference type="InterPro" id="IPR025648">
    <property type="entry name" value="DUF4358"/>
</dbReference>
<dbReference type="Pfam" id="PF14270">
    <property type="entry name" value="DUF4358"/>
    <property type="match status" value="1"/>
</dbReference>
<keyword evidence="1" id="KW-0732">Signal</keyword>
<protein>
    <submittedName>
        <fullName evidence="2">DUF4358 domain-containing protein</fullName>
    </submittedName>
</protein>
<evidence type="ECO:0000256" key="1">
    <source>
        <dbReference type="SAM" id="SignalP"/>
    </source>
</evidence>
<keyword evidence="3" id="KW-1185">Reference proteome</keyword>
<feature type="chain" id="PRO_5045720880" evidence="1">
    <location>
        <begin position="24"/>
        <end position="160"/>
    </location>
</feature>